<reference evidence="3 4" key="1">
    <citation type="submission" date="2024-04" db="EMBL/GenBank/DDBJ databases">
        <title>Phyllosticta paracitricarpa is synonymous to the EU quarantine fungus P. citricarpa based on phylogenomic analyses.</title>
        <authorList>
            <consortium name="Lawrence Berkeley National Laboratory"/>
            <person name="Van Ingen-Buijs V.A."/>
            <person name="Van Westerhoven A.C."/>
            <person name="Haridas S."/>
            <person name="Skiadas P."/>
            <person name="Martin F."/>
            <person name="Groenewald J.Z."/>
            <person name="Crous P.W."/>
            <person name="Seidl M.F."/>
        </authorList>
    </citation>
    <scope>NUCLEOTIDE SEQUENCE [LARGE SCALE GENOMIC DNA]</scope>
    <source>
        <strain evidence="3 4">CBS 122670</strain>
    </source>
</reference>
<accession>A0ABR1LN10</accession>
<evidence type="ECO:0000256" key="1">
    <source>
        <dbReference type="SAM" id="MobiDB-lite"/>
    </source>
</evidence>
<dbReference type="Gene3D" id="3.60.15.10">
    <property type="entry name" value="Ribonuclease Z/Hydroxyacylglutathione hydrolase-like"/>
    <property type="match status" value="1"/>
</dbReference>
<dbReference type="PANTHER" id="PTHR15032:SF4">
    <property type="entry name" value="N-ACYL-PHOSPHATIDYLETHANOLAMINE-HYDROLYZING PHOSPHOLIPASE D"/>
    <property type="match status" value="1"/>
</dbReference>
<dbReference type="Pfam" id="PF12706">
    <property type="entry name" value="Lactamase_B_2"/>
    <property type="match status" value="1"/>
</dbReference>
<dbReference type="PANTHER" id="PTHR15032">
    <property type="entry name" value="N-ACYL-PHOSPHATIDYLETHANOLAMINE-HYDROLYZING PHOSPHOLIPASE D"/>
    <property type="match status" value="1"/>
</dbReference>
<evidence type="ECO:0000313" key="3">
    <source>
        <dbReference type="EMBL" id="KAK7536590.1"/>
    </source>
</evidence>
<dbReference type="PIRSF" id="PIRSF038896">
    <property type="entry name" value="NAPE-PLD"/>
    <property type="match status" value="1"/>
</dbReference>
<dbReference type="InterPro" id="IPR024884">
    <property type="entry name" value="NAPE-PLD"/>
</dbReference>
<proteinExistence type="predicted"/>
<dbReference type="InterPro" id="IPR001279">
    <property type="entry name" value="Metallo-B-lactamas"/>
</dbReference>
<gene>
    <name evidence="3" type="ORF">IWX46DRAFT_531583</name>
</gene>
<dbReference type="EMBL" id="JBBPDW010000036">
    <property type="protein sequence ID" value="KAK7536590.1"/>
    <property type="molecule type" value="Genomic_DNA"/>
</dbReference>
<sequence>MAVQITSLASISKPPSYTKEHHVGSPPTSFRNPWPSFEREAHGLGTALRARFLPNKERNFVPVPTDRAELISVVKPDWGRGKSGLKTTWIGHASWLVEVGSGDGKRRKRGIAILLDPVFSDRMSPVSFAGPKRFTPPPCALQELPEVDVVLISHNHYDHLDVATIRFIHERGKGHVRFLCGLGVKSSLLSMGVGNEEVLELDWWDGVEVGVGDAKARLVCTPSQHFSGRSIWDAGCGLWCSWIIEELPGHDIKGPGKKLYFAGDTGYRTVPEGTPAANIAALPHCPAFKDIGELYGPFDLALLPIGCFLPRAMMSPIHCAPEDSICIHRDVRSRKSVGMHYGTVRGAMSEYFEDVRDPPRLWRTAAEEAGLFWGEEICLCAVGETVVV</sequence>
<dbReference type="InterPro" id="IPR036866">
    <property type="entry name" value="RibonucZ/Hydroxyglut_hydro"/>
</dbReference>
<keyword evidence="4" id="KW-1185">Reference proteome</keyword>
<name>A0ABR1LN10_9PEZI</name>
<feature type="domain" description="Metallo-beta-lactamase" evidence="2">
    <location>
        <begin position="113"/>
        <end position="341"/>
    </location>
</feature>
<evidence type="ECO:0000259" key="2">
    <source>
        <dbReference type="Pfam" id="PF12706"/>
    </source>
</evidence>
<feature type="region of interest" description="Disordered" evidence="1">
    <location>
        <begin position="13"/>
        <end position="36"/>
    </location>
</feature>
<dbReference type="Proteomes" id="UP001365128">
    <property type="component" value="Unassembled WGS sequence"/>
</dbReference>
<protein>
    <submittedName>
        <fullName evidence="3">Beta-lactamase superfamily domain-containing protein</fullName>
    </submittedName>
</protein>
<comment type="caution">
    <text evidence="3">The sequence shown here is derived from an EMBL/GenBank/DDBJ whole genome shotgun (WGS) entry which is preliminary data.</text>
</comment>
<evidence type="ECO:0000313" key="4">
    <source>
        <dbReference type="Proteomes" id="UP001365128"/>
    </source>
</evidence>
<dbReference type="SUPFAM" id="SSF56281">
    <property type="entry name" value="Metallo-hydrolase/oxidoreductase"/>
    <property type="match status" value="1"/>
</dbReference>
<organism evidence="3 4">
    <name type="scientific">Phyllosticta citricarpa</name>
    <dbReference type="NCBI Taxonomy" id="55181"/>
    <lineage>
        <taxon>Eukaryota</taxon>
        <taxon>Fungi</taxon>
        <taxon>Dikarya</taxon>
        <taxon>Ascomycota</taxon>
        <taxon>Pezizomycotina</taxon>
        <taxon>Dothideomycetes</taxon>
        <taxon>Dothideomycetes incertae sedis</taxon>
        <taxon>Botryosphaeriales</taxon>
        <taxon>Phyllostictaceae</taxon>
        <taxon>Phyllosticta</taxon>
    </lineage>
</organism>